<organism evidence="4 5">
    <name type="scientific">candidate division MSBL1 archaeon SCGC-AAA259I14</name>
    <dbReference type="NCBI Taxonomy" id="1698268"/>
    <lineage>
        <taxon>Archaea</taxon>
        <taxon>Methanobacteriati</taxon>
        <taxon>Methanobacteriota</taxon>
        <taxon>candidate division MSBL1</taxon>
    </lineage>
</organism>
<dbReference type="GO" id="GO:0048038">
    <property type="term" value="F:quinone binding"/>
    <property type="evidence" value="ECO:0007669"/>
    <property type="project" value="InterPro"/>
</dbReference>
<comment type="cofactor">
    <cofactor evidence="2">
        <name>Ni(2+)</name>
        <dbReference type="ChEBI" id="CHEBI:49786"/>
    </cofactor>
</comment>
<evidence type="ECO:0000313" key="4">
    <source>
        <dbReference type="EMBL" id="KXA97474.1"/>
    </source>
</evidence>
<comment type="caution">
    <text evidence="4">The sequence shown here is derived from an EMBL/GenBank/DDBJ whole genome shotgun (WGS) entry which is preliminary data.</text>
</comment>
<feature type="binding site" evidence="2">
    <location>
        <position position="63"/>
    </location>
    <ligand>
        <name>Ni(2+)</name>
        <dbReference type="ChEBI" id="CHEBI:49786"/>
    </ligand>
</feature>
<feature type="domain" description="NADH-quinone oxidoreductase subunit D" evidence="3">
    <location>
        <begin position="117"/>
        <end position="285"/>
    </location>
</feature>
<dbReference type="Pfam" id="PF00374">
    <property type="entry name" value="NiFeSe_Hases"/>
    <property type="match status" value="1"/>
</dbReference>
<dbReference type="InterPro" id="IPR029014">
    <property type="entry name" value="NiFe-Hase_large"/>
</dbReference>
<evidence type="ECO:0000256" key="1">
    <source>
        <dbReference type="ARBA" id="ARBA00023002"/>
    </source>
</evidence>
<evidence type="ECO:0000256" key="2">
    <source>
        <dbReference type="PIRSR" id="PIRSR601501-1"/>
    </source>
</evidence>
<dbReference type="InterPro" id="IPR052197">
    <property type="entry name" value="ComplexI_49kDa-like"/>
</dbReference>
<feature type="domain" description="NADH-quinone oxidoreductase subunit D" evidence="3">
    <location>
        <begin position="286"/>
        <end position="359"/>
    </location>
</feature>
<accession>A0A133UTA4</accession>
<dbReference type="GO" id="GO:0016651">
    <property type="term" value="F:oxidoreductase activity, acting on NAD(P)H"/>
    <property type="evidence" value="ECO:0007669"/>
    <property type="project" value="InterPro"/>
</dbReference>
<feature type="binding site" evidence="2">
    <location>
        <position position="66"/>
    </location>
    <ligand>
        <name>Ni(2+)</name>
        <dbReference type="ChEBI" id="CHEBI:49786"/>
    </ligand>
</feature>
<gene>
    <name evidence="4" type="ORF">AKJ38_01035</name>
</gene>
<dbReference type="InterPro" id="IPR001135">
    <property type="entry name" value="NADH_Q_OxRdtase_suD"/>
</dbReference>
<keyword evidence="2" id="KW-0460">Magnesium</keyword>
<dbReference type="Pfam" id="PF00346">
    <property type="entry name" value="Complex1_49kDa"/>
    <property type="match status" value="2"/>
</dbReference>
<feature type="binding site" evidence="2">
    <location>
        <position position="66"/>
    </location>
    <ligand>
        <name>Fe cation</name>
        <dbReference type="ChEBI" id="CHEBI:24875"/>
    </ligand>
</feature>
<dbReference type="Proteomes" id="UP000070414">
    <property type="component" value="Unassembled WGS sequence"/>
</dbReference>
<dbReference type="GO" id="GO:0016151">
    <property type="term" value="F:nickel cation binding"/>
    <property type="evidence" value="ECO:0007669"/>
    <property type="project" value="InterPro"/>
</dbReference>
<dbReference type="GO" id="GO:0051287">
    <property type="term" value="F:NAD binding"/>
    <property type="evidence" value="ECO:0007669"/>
    <property type="project" value="InterPro"/>
</dbReference>
<keyword evidence="2" id="KW-0408">Iron</keyword>
<dbReference type="InterPro" id="IPR001501">
    <property type="entry name" value="Ni-dep_hyd_lsu"/>
</dbReference>
<keyword evidence="2" id="KW-0533">Nickel</keyword>
<reference evidence="4 5" key="1">
    <citation type="journal article" date="2016" name="Sci. Rep.">
        <title>Metabolic traits of an uncultured archaeal lineage -MSBL1- from brine pools of the Red Sea.</title>
        <authorList>
            <person name="Mwirichia R."/>
            <person name="Alam I."/>
            <person name="Rashid M."/>
            <person name="Vinu M."/>
            <person name="Ba-Alawi W."/>
            <person name="Anthony Kamau A."/>
            <person name="Kamanda Ngugi D."/>
            <person name="Goker M."/>
            <person name="Klenk H.P."/>
            <person name="Bajic V."/>
            <person name="Stingl U."/>
        </authorList>
    </citation>
    <scope>NUCLEOTIDE SEQUENCE [LARGE SCALE GENOMIC DNA]</scope>
    <source>
        <strain evidence="4">SCGC-AAA259I14</strain>
    </source>
</reference>
<dbReference type="Gene3D" id="1.10.645.10">
    <property type="entry name" value="Cytochrome-c3 Hydrogenase, chain B"/>
    <property type="match status" value="1"/>
</dbReference>
<protein>
    <recommendedName>
        <fullName evidence="3">NADH-quinone oxidoreductase subunit D domain-containing protein</fullName>
    </recommendedName>
</protein>
<evidence type="ECO:0000313" key="5">
    <source>
        <dbReference type="Proteomes" id="UP000070414"/>
    </source>
</evidence>
<feature type="binding site" evidence="2">
    <location>
        <position position="356"/>
    </location>
    <ligand>
        <name>Fe cation</name>
        <dbReference type="ChEBI" id="CHEBI:24875"/>
    </ligand>
</feature>
<dbReference type="PROSITE" id="PS00507">
    <property type="entry name" value="NI_HGENASE_L_1"/>
    <property type="match status" value="1"/>
</dbReference>
<dbReference type="AlphaFoldDB" id="A0A133UTA4"/>
<dbReference type="InterPro" id="IPR018194">
    <property type="entry name" value="Ni-dep_hyd_lsu_Ni_BS"/>
</dbReference>
<dbReference type="SUPFAM" id="SSF56762">
    <property type="entry name" value="HydB/Nqo4-like"/>
    <property type="match status" value="1"/>
</dbReference>
<comment type="cofactor">
    <cofactor evidence="2">
        <name>Fe cation</name>
        <dbReference type="ChEBI" id="CHEBI:24875"/>
    </cofactor>
</comment>
<feature type="binding site" evidence="2">
    <location>
        <position position="353"/>
    </location>
    <ligand>
        <name>Ni(2+)</name>
        <dbReference type="ChEBI" id="CHEBI:49786"/>
    </ligand>
</feature>
<keyword evidence="1" id="KW-0560">Oxidoreductase</keyword>
<feature type="binding site" evidence="2">
    <location>
        <position position="320"/>
    </location>
    <ligand>
        <name>Mg(2+)</name>
        <dbReference type="ChEBI" id="CHEBI:18420"/>
    </ligand>
</feature>
<name>A0A133UTA4_9EURY</name>
<dbReference type="PANTHER" id="PTHR43485:SF1">
    <property type="entry name" value="FORMATE HYDROGENLYASE SUBUNIT 5-RELATED"/>
    <property type="match status" value="1"/>
</dbReference>
<sequence length="383" mass="42866">MSFVVPIGPQHPALEEPEHFRVTVEGEEIVDVDFRLGYMHRGIERAFQEKTFGRALYLAERICGICSGIHTIACVETIEQLAGIEAPRRARYIRTIVAELERVHSHMLWAGIAAHEIGFMTLFHLLWRDREHVMDVLEMLTGNRVNYAANKIGGVRFDIKPKHLGKISKVLDKLEKDTLHYADVFTSDQTILARCEGEGILSKKDALKLTTVGPTARASGVDFDVRRDDPYSAYDELDVDVKTATEGDVLANAKVRLLETLEAINIIRNAVDQMPEGEISVKVPKELPEGQASNRVEAPRGELFYHFKSEGGEKPARGKVRTPTLANIPAIIEKLKGETVAEIPIVVASIDPCFCCTERVTVVDKDTGESRIVTKKEMREKRQ</sequence>
<proteinExistence type="predicted"/>
<dbReference type="PANTHER" id="PTHR43485">
    <property type="entry name" value="HYDROGENASE-4 COMPONENT G"/>
    <property type="match status" value="1"/>
</dbReference>
<keyword evidence="5" id="KW-1185">Reference proteome</keyword>
<evidence type="ECO:0000259" key="3">
    <source>
        <dbReference type="Pfam" id="PF00346"/>
    </source>
</evidence>
<feature type="binding site" evidence="2">
    <location>
        <position position="44"/>
    </location>
    <ligand>
        <name>Mg(2+)</name>
        <dbReference type="ChEBI" id="CHEBI:18420"/>
    </ligand>
</feature>
<dbReference type="EMBL" id="LHXS01000011">
    <property type="protein sequence ID" value="KXA97474.1"/>
    <property type="molecule type" value="Genomic_DNA"/>
</dbReference>
<keyword evidence="2" id="KW-0479">Metal-binding</keyword>
<dbReference type="GO" id="GO:0008901">
    <property type="term" value="F:ferredoxin hydrogenase activity"/>
    <property type="evidence" value="ECO:0007669"/>
    <property type="project" value="InterPro"/>
</dbReference>
<dbReference type="PATRIC" id="fig|1698268.3.peg.69"/>